<organism evidence="2 3">
    <name type="scientific">Mesorhizobium huakuii</name>
    <dbReference type="NCBI Taxonomy" id="28104"/>
    <lineage>
        <taxon>Bacteria</taxon>
        <taxon>Pseudomonadati</taxon>
        <taxon>Pseudomonadota</taxon>
        <taxon>Alphaproteobacteria</taxon>
        <taxon>Hyphomicrobiales</taxon>
        <taxon>Phyllobacteriaceae</taxon>
        <taxon>Mesorhizobium</taxon>
    </lineage>
</organism>
<sequence>MNATLLTLVAWFAFSSLAHADDDVLYRSSVIVTGDREETRVPAVPQGFELAAQKLTGNPDIAQNPVFASLAIRATAMVWSYTYHDRMFGFPIHDEQGTRDRPFDLTFQFDRRRMDDAMAALGEKPWLGPRPKLGIVLEVTDMARRYMLAADGAHGSDLRASFADASARFSIPVIFAKEADLAAAAIAPGRIDELSAEKLMTLKSRLGADAILVGRLDWETNEPGWHATWRLPLSAKDASWAIAGVNFDAAFRAAVGGAAKRLRPTSN</sequence>
<reference evidence="2 3" key="1">
    <citation type="submission" date="2023-11" db="EMBL/GenBank/DDBJ databases">
        <authorList>
            <person name="Panchal A.K."/>
            <person name="Meaney J.S."/>
            <person name="Karas B.J."/>
            <person name="diCenzo G.C."/>
        </authorList>
    </citation>
    <scope>NUCLEOTIDE SEQUENCE [LARGE SCALE GENOMIC DNA]</scope>
    <source>
        <strain evidence="2 3">NZP2235</strain>
    </source>
</reference>
<protein>
    <submittedName>
        <fullName evidence="2">DUF2066 domain-containing protein</fullName>
    </submittedName>
</protein>
<dbReference type="EMBL" id="CP139858">
    <property type="protein sequence ID" value="WQB99172.1"/>
    <property type="molecule type" value="Genomic_DNA"/>
</dbReference>
<keyword evidence="3" id="KW-1185">Reference proteome</keyword>
<feature type="chain" id="PRO_5045230560" evidence="1">
    <location>
        <begin position="21"/>
        <end position="267"/>
    </location>
</feature>
<accession>A0ABZ0VNX9</accession>
<evidence type="ECO:0000256" key="1">
    <source>
        <dbReference type="SAM" id="SignalP"/>
    </source>
</evidence>
<name>A0ABZ0VNX9_9HYPH</name>
<dbReference type="InterPro" id="IPR018642">
    <property type="entry name" value="DUF2066"/>
</dbReference>
<keyword evidence="1" id="KW-0732">Signal</keyword>
<dbReference type="Pfam" id="PF09839">
    <property type="entry name" value="DUF2066"/>
    <property type="match status" value="1"/>
</dbReference>
<evidence type="ECO:0000313" key="2">
    <source>
        <dbReference type="EMBL" id="WQB99172.1"/>
    </source>
</evidence>
<dbReference type="Proteomes" id="UP001322481">
    <property type="component" value="Chromosome"/>
</dbReference>
<feature type="signal peptide" evidence="1">
    <location>
        <begin position="1"/>
        <end position="20"/>
    </location>
</feature>
<gene>
    <name evidence="2" type="ORF">U0R22_003344</name>
</gene>
<evidence type="ECO:0000313" key="3">
    <source>
        <dbReference type="Proteomes" id="UP001322481"/>
    </source>
</evidence>
<dbReference type="RefSeq" id="WP_322419220.1">
    <property type="nucleotide sequence ID" value="NZ_CP139858.1"/>
</dbReference>
<proteinExistence type="predicted"/>